<dbReference type="InterPro" id="IPR044666">
    <property type="entry name" value="Cyclophilin_A-like"/>
</dbReference>
<evidence type="ECO:0000313" key="5">
    <source>
        <dbReference type="EMBL" id="EMQ93852.1"/>
    </source>
</evidence>
<dbReference type="PROSITE" id="PS50072">
    <property type="entry name" value="CSA_PPIASE_2"/>
    <property type="match status" value="1"/>
</dbReference>
<keyword evidence="1 3" id="KW-0697">Rotamase</keyword>
<protein>
    <recommendedName>
        <fullName evidence="3">Peptidyl-prolyl cis-trans isomerase</fullName>
        <shortName evidence="3">PPIase</shortName>
        <ecNumber evidence="3">5.2.1.8</ecNumber>
    </recommendedName>
</protein>
<dbReference type="InterPro" id="IPR029000">
    <property type="entry name" value="Cyclophilin-like_dom_sf"/>
</dbReference>
<dbReference type="SUPFAM" id="SSF50891">
    <property type="entry name" value="Cyclophilin-like"/>
    <property type="match status" value="1"/>
</dbReference>
<dbReference type="AlphaFoldDB" id="M7MCH0"/>
<accession>M7MCH0</accession>
<dbReference type="EC" id="5.2.1.8" evidence="3"/>
<dbReference type="EMBL" id="ANLA01000029">
    <property type="protein sequence ID" value="EMQ93852.1"/>
    <property type="molecule type" value="Genomic_DNA"/>
</dbReference>
<name>M7MCH0_9FLAO</name>
<dbReference type="InterPro" id="IPR002130">
    <property type="entry name" value="Cyclophilin-type_PPIase_dom"/>
</dbReference>
<comment type="caution">
    <text evidence="5">The sequence shown here is derived from an EMBL/GenBank/DDBJ whole genome shotgun (WGS) entry which is preliminary data.</text>
</comment>
<feature type="domain" description="PPIase cyclophilin-type" evidence="4">
    <location>
        <begin position="83"/>
        <end position="233"/>
    </location>
</feature>
<dbReference type="CDD" id="cd00317">
    <property type="entry name" value="cyclophilin"/>
    <property type="match status" value="1"/>
</dbReference>
<keyword evidence="2 3" id="KW-0413">Isomerase</keyword>
<organism evidence="5 6">
    <name type="scientific">Xanthomarina gelatinilytica</name>
    <dbReference type="NCBI Taxonomy" id="1137281"/>
    <lineage>
        <taxon>Bacteria</taxon>
        <taxon>Pseudomonadati</taxon>
        <taxon>Bacteroidota</taxon>
        <taxon>Flavobacteriia</taxon>
        <taxon>Flavobacteriales</taxon>
        <taxon>Flavobacteriaceae</taxon>
        <taxon>Xanthomarina</taxon>
    </lineage>
</organism>
<keyword evidence="6" id="KW-1185">Reference proteome</keyword>
<dbReference type="Proteomes" id="UP000012024">
    <property type="component" value="Unassembled WGS sequence"/>
</dbReference>
<evidence type="ECO:0000256" key="2">
    <source>
        <dbReference type="ARBA" id="ARBA00023235"/>
    </source>
</evidence>
<sequence length="235" mass="27045">MLLSFLLLNCEDKHSGKKTNNTLKETTQTTKDSIAENEVAVEPETNIEGEDNNRLTDENAMEFFLQYEKENPENKVRITTTFGDIDILLFNETKFHRANFIFLTKQGYFNGTQFYRVIDNFIVQAGNSDDPKVSKKRNEIGRYLLPTDTKRGFKHDRGVISMPSSEIDNPYKLASPFEFFIVQQKGGAHHLDGDYTIFGKVIKGMDVVDTIAKQKTDEGDWPFHNIYIEKVEIIE</sequence>
<dbReference type="PANTHER" id="PTHR45625">
    <property type="entry name" value="PEPTIDYL-PROLYL CIS-TRANS ISOMERASE-RELATED"/>
    <property type="match status" value="1"/>
</dbReference>
<evidence type="ECO:0000256" key="1">
    <source>
        <dbReference type="ARBA" id="ARBA00023110"/>
    </source>
</evidence>
<evidence type="ECO:0000259" key="4">
    <source>
        <dbReference type="PROSITE" id="PS50072"/>
    </source>
</evidence>
<dbReference type="Gene3D" id="2.40.100.10">
    <property type="entry name" value="Cyclophilin-like"/>
    <property type="match status" value="1"/>
</dbReference>
<dbReference type="eggNOG" id="COG0652">
    <property type="taxonomic scope" value="Bacteria"/>
</dbReference>
<proteinExistence type="inferred from homology"/>
<comment type="similarity">
    <text evidence="3">Belongs to the cyclophilin-type PPIase family.</text>
</comment>
<evidence type="ECO:0000313" key="6">
    <source>
        <dbReference type="Proteomes" id="UP000012024"/>
    </source>
</evidence>
<dbReference type="GO" id="GO:0003755">
    <property type="term" value="F:peptidyl-prolyl cis-trans isomerase activity"/>
    <property type="evidence" value="ECO:0007669"/>
    <property type="project" value="UniProtKB-UniRule"/>
</dbReference>
<dbReference type="PRINTS" id="PR00153">
    <property type="entry name" value="CSAPPISMRASE"/>
</dbReference>
<dbReference type="PANTHER" id="PTHR45625:SF4">
    <property type="entry name" value="PEPTIDYLPROLYL ISOMERASE DOMAIN AND WD REPEAT-CONTAINING PROTEIN 1"/>
    <property type="match status" value="1"/>
</dbReference>
<comment type="function">
    <text evidence="3">PPIases accelerate the folding of proteins. It catalyzes the cis-trans isomerization of proline imidic peptide bonds in oligopeptides.</text>
</comment>
<reference evidence="5 6" key="1">
    <citation type="submission" date="2012-12" db="EMBL/GenBank/DDBJ databases">
        <title>Genome assembly of Formosa sp. AK20.</title>
        <authorList>
            <person name="Kumar R."/>
            <person name="Khatri I."/>
            <person name="Vaidya B."/>
            <person name="Subramanian S."/>
            <person name="Pinnaka A."/>
        </authorList>
    </citation>
    <scope>NUCLEOTIDE SEQUENCE [LARGE SCALE GENOMIC DNA]</scope>
    <source>
        <strain evidence="5 6">AK20</strain>
    </source>
</reference>
<gene>
    <name evidence="5" type="ORF">D778_01439</name>
</gene>
<dbReference type="Pfam" id="PF00160">
    <property type="entry name" value="Pro_isomerase"/>
    <property type="match status" value="1"/>
</dbReference>
<comment type="catalytic activity">
    <reaction evidence="3">
        <text>[protein]-peptidylproline (omega=180) = [protein]-peptidylproline (omega=0)</text>
        <dbReference type="Rhea" id="RHEA:16237"/>
        <dbReference type="Rhea" id="RHEA-COMP:10747"/>
        <dbReference type="Rhea" id="RHEA-COMP:10748"/>
        <dbReference type="ChEBI" id="CHEBI:83833"/>
        <dbReference type="ChEBI" id="CHEBI:83834"/>
        <dbReference type="EC" id="5.2.1.8"/>
    </reaction>
</comment>
<dbReference type="PATRIC" id="fig|1137281.3.peg.2797"/>
<evidence type="ECO:0000256" key="3">
    <source>
        <dbReference type="RuleBase" id="RU363019"/>
    </source>
</evidence>